<feature type="binding site" evidence="9">
    <location>
        <begin position="247"/>
        <end position="250"/>
    </location>
    <ligand>
        <name>GTP</name>
        <dbReference type="ChEBI" id="CHEBI:37565"/>
    </ligand>
</feature>
<dbReference type="InterPro" id="IPR042101">
    <property type="entry name" value="SRP54_N_sf"/>
</dbReference>
<comment type="function">
    <text evidence="9">Involved in targeting and insertion of nascent membrane proteins into the cytoplasmic membrane. Binds to the hydrophobic signal sequence of the ribosome-nascent chain (RNC) as it emerges from the ribosomes. The SRP-RNC complex is then targeted to the cytoplasmic membrane where it interacts with the SRP receptor FtsY.</text>
</comment>
<keyword evidence="4 9" id="KW-0694">RNA-binding</keyword>
<dbReference type="GO" id="GO:0008312">
    <property type="term" value="F:7S RNA binding"/>
    <property type="evidence" value="ECO:0007669"/>
    <property type="project" value="InterPro"/>
</dbReference>
<comment type="catalytic activity">
    <reaction evidence="8 9">
        <text>GTP + H2O = GDP + phosphate + H(+)</text>
        <dbReference type="Rhea" id="RHEA:19669"/>
        <dbReference type="ChEBI" id="CHEBI:15377"/>
        <dbReference type="ChEBI" id="CHEBI:15378"/>
        <dbReference type="ChEBI" id="CHEBI:37565"/>
        <dbReference type="ChEBI" id="CHEBI:43474"/>
        <dbReference type="ChEBI" id="CHEBI:58189"/>
        <dbReference type="EC" id="3.6.5.4"/>
    </reaction>
</comment>
<dbReference type="NCBIfam" id="TIGR00959">
    <property type="entry name" value="ffh"/>
    <property type="match status" value="1"/>
</dbReference>
<dbReference type="SMART" id="SM00963">
    <property type="entry name" value="SRP54_N"/>
    <property type="match status" value="1"/>
</dbReference>
<feature type="domain" description="SRP54-type proteins GTP-binding" evidence="10">
    <location>
        <begin position="268"/>
        <end position="281"/>
    </location>
</feature>
<dbReference type="InterPro" id="IPR027417">
    <property type="entry name" value="P-loop_NTPase"/>
</dbReference>
<keyword evidence="7 9" id="KW-0687">Ribonucleoprotein</keyword>
<dbReference type="SMART" id="SM00962">
    <property type="entry name" value="SRP54"/>
    <property type="match status" value="1"/>
</dbReference>
<evidence type="ECO:0000256" key="2">
    <source>
        <dbReference type="ARBA" id="ARBA00022741"/>
    </source>
</evidence>
<dbReference type="InterPro" id="IPR036891">
    <property type="entry name" value="Signal_recog_part_SRP54_M_sf"/>
</dbReference>
<comment type="subunit">
    <text evidence="9">Part of the signal recognition particle protein translocation system, which is composed of SRP and FtsY.</text>
</comment>
<evidence type="ECO:0000256" key="8">
    <source>
        <dbReference type="ARBA" id="ARBA00048027"/>
    </source>
</evidence>
<sequence>MFSQLQNSFQKVFKDLRGQGKISESNIQEALREVRVALLDADVNIKVVRQFIAQVKEKAMGQDVLQSLTPGQQFIKIVDEELTALMGQTHTKLHLSNTPPTVVMMCGLQGSGKTTTAGKLAASYKKQGRKVMLAGADIYRPAAVEQIRTVAEQVGVDVYAPGTHMSPVDICNEAKRLAEGRQVDLLILDTAGRLHIDDELMQELVQIKESATPDEILFVADAMTGQEAVNVASSFDERLSLSGVILTKMDSDARGGAALSIRAVLGKPIKYIGSGEKLDALEPFHPDRVASRILGMGDMLSLIEKAEGVYDEKSAKQLEQKIRSNEFTLDDFKDQLMQIKKMGSLGSLVKMIPGMGSKMGDMDVDDSQYKPVVAIIDSMTGKERKKPEIINASRRRRIAKGSGRTVQEVNRLLKQFQDMRKMMKQFTGSGAKGKGGKKQQAAMMRQLQARMPKGGMGKGQMPPFGRR</sequence>
<evidence type="ECO:0000313" key="12">
    <source>
        <dbReference type="Proteomes" id="UP000528322"/>
    </source>
</evidence>
<evidence type="ECO:0000256" key="1">
    <source>
        <dbReference type="ARBA" id="ARBA00005450"/>
    </source>
</evidence>
<dbReference type="InterPro" id="IPR000897">
    <property type="entry name" value="SRP54_GTPase_dom"/>
</dbReference>
<name>A0A7W8DH86_9BACT</name>
<keyword evidence="12" id="KW-1185">Reference proteome</keyword>
<dbReference type="Gene3D" id="1.10.260.30">
    <property type="entry name" value="Signal recognition particle, SRP54 subunit, M-domain"/>
    <property type="match status" value="1"/>
</dbReference>
<dbReference type="RefSeq" id="WP_183732156.1">
    <property type="nucleotide sequence ID" value="NZ_JACHID010000008.1"/>
</dbReference>
<keyword evidence="2 9" id="KW-0547">Nucleotide-binding</keyword>
<dbReference type="AlphaFoldDB" id="A0A7W8DH86"/>
<feature type="binding site" evidence="9">
    <location>
        <begin position="189"/>
        <end position="193"/>
    </location>
    <ligand>
        <name>GTP</name>
        <dbReference type="ChEBI" id="CHEBI:37565"/>
    </ligand>
</feature>
<dbReference type="FunFam" id="3.40.50.300:FF:000022">
    <property type="entry name" value="Signal recognition particle 54 kDa subunit"/>
    <property type="match status" value="1"/>
</dbReference>
<dbReference type="InterPro" id="IPR004780">
    <property type="entry name" value="SRP"/>
</dbReference>
<gene>
    <name evidence="9" type="primary">ffh</name>
    <name evidence="11" type="ORF">HNR37_001482</name>
</gene>
<comment type="subcellular location">
    <subcellularLocation>
        <location evidence="9">Cytoplasm</location>
    </subcellularLocation>
    <text evidence="9">The SRP-RNC complex is targeted to the cytoplasmic membrane.</text>
</comment>
<keyword evidence="9" id="KW-0963">Cytoplasm</keyword>
<comment type="similarity">
    <text evidence="1 9">Belongs to the GTP-binding SRP family. SRP54 subfamily.</text>
</comment>
<dbReference type="InterPro" id="IPR003593">
    <property type="entry name" value="AAA+_ATPase"/>
</dbReference>
<feature type="binding site" evidence="9">
    <location>
        <begin position="107"/>
        <end position="114"/>
    </location>
    <ligand>
        <name>GTP</name>
        <dbReference type="ChEBI" id="CHEBI:37565"/>
    </ligand>
</feature>
<organism evidence="11 12">
    <name type="scientific">Desulfurispira natronophila</name>
    <dbReference type="NCBI Taxonomy" id="682562"/>
    <lineage>
        <taxon>Bacteria</taxon>
        <taxon>Pseudomonadati</taxon>
        <taxon>Chrysiogenota</taxon>
        <taxon>Chrysiogenia</taxon>
        <taxon>Chrysiogenales</taxon>
        <taxon>Chrysiogenaceae</taxon>
        <taxon>Desulfurispira</taxon>
    </lineage>
</organism>
<dbReference type="Pfam" id="PF02978">
    <property type="entry name" value="SRP_SPB"/>
    <property type="match status" value="1"/>
</dbReference>
<dbReference type="Proteomes" id="UP000528322">
    <property type="component" value="Unassembled WGS sequence"/>
</dbReference>
<dbReference type="GO" id="GO:0005525">
    <property type="term" value="F:GTP binding"/>
    <property type="evidence" value="ECO:0007669"/>
    <property type="project" value="UniProtKB-UniRule"/>
</dbReference>
<dbReference type="Gene3D" id="1.20.120.140">
    <property type="entry name" value="Signal recognition particle SRP54, nucleotide-binding domain"/>
    <property type="match status" value="1"/>
</dbReference>
<keyword evidence="6 9" id="KW-0733">Signal recognition particle</keyword>
<dbReference type="GO" id="GO:0006614">
    <property type="term" value="P:SRP-dependent cotranslational protein targeting to membrane"/>
    <property type="evidence" value="ECO:0007669"/>
    <property type="project" value="InterPro"/>
</dbReference>
<reference evidence="11 12" key="1">
    <citation type="submission" date="2020-08" db="EMBL/GenBank/DDBJ databases">
        <title>Genomic Encyclopedia of Type Strains, Phase IV (KMG-IV): sequencing the most valuable type-strain genomes for metagenomic binning, comparative biology and taxonomic classification.</title>
        <authorList>
            <person name="Goeker M."/>
        </authorList>
    </citation>
    <scope>NUCLEOTIDE SEQUENCE [LARGE SCALE GENOMIC DNA]</scope>
    <source>
        <strain evidence="11 12">DSM 22071</strain>
    </source>
</reference>
<dbReference type="PANTHER" id="PTHR11564:SF5">
    <property type="entry name" value="SIGNAL RECOGNITION PARTICLE SUBUNIT SRP54"/>
    <property type="match status" value="1"/>
</dbReference>
<accession>A0A7W8DH86</accession>
<evidence type="ECO:0000256" key="9">
    <source>
        <dbReference type="HAMAP-Rule" id="MF_00306"/>
    </source>
</evidence>
<dbReference type="HAMAP" id="MF_00306">
    <property type="entry name" value="SRP54"/>
    <property type="match status" value="1"/>
</dbReference>
<dbReference type="PROSITE" id="PS00300">
    <property type="entry name" value="SRP54"/>
    <property type="match status" value="1"/>
</dbReference>
<dbReference type="SUPFAM" id="SSF47446">
    <property type="entry name" value="Signal peptide-binding domain"/>
    <property type="match status" value="1"/>
</dbReference>
<dbReference type="Pfam" id="PF00448">
    <property type="entry name" value="SRP54"/>
    <property type="match status" value="1"/>
</dbReference>
<protein>
    <recommendedName>
        <fullName evidence="9">Signal recognition particle protein</fullName>
        <ecNumber evidence="9">3.6.5.4</ecNumber>
    </recommendedName>
    <alternativeName>
        <fullName evidence="9">Fifty-four homolog</fullName>
    </alternativeName>
</protein>
<dbReference type="GO" id="GO:0048500">
    <property type="term" value="C:signal recognition particle"/>
    <property type="evidence" value="ECO:0007669"/>
    <property type="project" value="UniProtKB-UniRule"/>
</dbReference>
<dbReference type="Pfam" id="PF02881">
    <property type="entry name" value="SRP54_N"/>
    <property type="match status" value="1"/>
</dbReference>
<evidence type="ECO:0000313" key="11">
    <source>
        <dbReference type="EMBL" id="MBB5022154.1"/>
    </source>
</evidence>
<dbReference type="InterPro" id="IPR013822">
    <property type="entry name" value="Signal_recog_particl_SRP54_hlx"/>
</dbReference>
<proteinExistence type="inferred from homology"/>
<comment type="caution">
    <text evidence="11">The sequence shown here is derived from an EMBL/GenBank/DDBJ whole genome shotgun (WGS) entry which is preliminary data.</text>
</comment>
<evidence type="ECO:0000256" key="4">
    <source>
        <dbReference type="ARBA" id="ARBA00022884"/>
    </source>
</evidence>
<evidence type="ECO:0000256" key="7">
    <source>
        <dbReference type="ARBA" id="ARBA00023274"/>
    </source>
</evidence>
<dbReference type="SMART" id="SM00382">
    <property type="entry name" value="AAA"/>
    <property type="match status" value="1"/>
</dbReference>
<dbReference type="InterPro" id="IPR004125">
    <property type="entry name" value="Signal_recog_particle_SRP54_M"/>
</dbReference>
<evidence type="ECO:0000256" key="6">
    <source>
        <dbReference type="ARBA" id="ARBA00023135"/>
    </source>
</evidence>
<dbReference type="EC" id="3.6.5.4" evidence="9"/>
<dbReference type="PANTHER" id="PTHR11564">
    <property type="entry name" value="SIGNAL RECOGNITION PARTICLE 54K PROTEIN SRP54"/>
    <property type="match status" value="1"/>
</dbReference>
<dbReference type="Gene3D" id="3.40.50.300">
    <property type="entry name" value="P-loop containing nucleotide triphosphate hydrolases"/>
    <property type="match status" value="1"/>
</dbReference>
<dbReference type="CDD" id="cd18539">
    <property type="entry name" value="SRP_G"/>
    <property type="match status" value="1"/>
</dbReference>
<evidence type="ECO:0000259" key="10">
    <source>
        <dbReference type="PROSITE" id="PS00300"/>
    </source>
</evidence>
<dbReference type="SUPFAM" id="SSF52540">
    <property type="entry name" value="P-loop containing nucleoside triphosphate hydrolases"/>
    <property type="match status" value="1"/>
</dbReference>
<keyword evidence="5 9" id="KW-0342">GTP-binding</keyword>
<dbReference type="EMBL" id="JACHID010000008">
    <property type="protein sequence ID" value="MBB5022154.1"/>
    <property type="molecule type" value="Genomic_DNA"/>
</dbReference>
<keyword evidence="3 9" id="KW-0378">Hydrolase</keyword>
<dbReference type="InterPro" id="IPR022941">
    <property type="entry name" value="SRP54"/>
</dbReference>
<evidence type="ECO:0000256" key="5">
    <source>
        <dbReference type="ARBA" id="ARBA00023134"/>
    </source>
</evidence>
<comment type="domain">
    <text evidence="9">Composed of three domains: the N-terminal N domain, which is responsible for interactions with the ribosome, the central G domain, which binds GTP, and the C-terminal M domain, which binds the RNA and the signal sequence of the RNC.</text>
</comment>
<dbReference type="GO" id="GO:0003924">
    <property type="term" value="F:GTPase activity"/>
    <property type="evidence" value="ECO:0007669"/>
    <property type="project" value="UniProtKB-UniRule"/>
</dbReference>
<evidence type="ECO:0000256" key="3">
    <source>
        <dbReference type="ARBA" id="ARBA00022801"/>
    </source>
</evidence>